<dbReference type="Pfam" id="PF14334">
    <property type="entry name" value="DUF4390"/>
    <property type="match status" value="1"/>
</dbReference>
<name>A0A540VTI6_9GAMM</name>
<dbReference type="AlphaFoldDB" id="A0A540VTI6"/>
<dbReference type="STRING" id="1260251.SPISAL_00295"/>
<evidence type="ECO:0000313" key="2">
    <source>
        <dbReference type="Proteomes" id="UP000315400"/>
    </source>
</evidence>
<gene>
    <name evidence="1" type="ORF">FKY71_05270</name>
</gene>
<organism evidence="1 2">
    <name type="scientific">Spiribacter salinus</name>
    <dbReference type="NCBI Taxonomy" id="1335746"/>
    <lineage>
        <taxon>Bacteria</taxon>
        <taxon>Pseudomonadati</taxon>
        <taxon>Pseudomonadota</taxon>
        <taxon>Gammaproteobacteria</taxon>
        <taxon>Chromatiales</taxon>
        <taxon>Ectothiorhodospiraceae</taxon>
        <taxon>Spiribacter</taxon>
    </lineage>
</organism>
<comment type="caution">
    <text evidence="1">The sequence shown here is derived from an EMBL/GenBank/DDBJ whole genome shotgun (WGS) entry which is preliminary data.</text>
</comment>
<sequence>MTRKPPRSRFRLASLSVTVTRSSPARRGWMAFIMRVLKSTEWWWAGVAILVALLVGNAQAQAFEVDDLSSRVEGELLTADARIDYDLSETAIEALENGVPLVIRQNLVLERPRWWWRNVQIASRERAYRLQYHAMSRRYVLTWLASGESRSYRSLDALLAILGRIEGWPVVRSARLDSDRDYRLGLKTALDLDALPRLLRTVAYVNSDWQLASQTHHTEVTR</sequence>
<protein>
    <submittedName>
        <fullName evidence="1">DUF4390 domain-containing protein</fullName>
    </submittedName>
</protein>
<reference evidence="1 2" key="1">
    <citation type="submission" date="2019-06" db="EMBL/GenBank/DDBJ databases">
        <title>Metagenome assembled Genome of Spiribacter salinus SL48-SHIP from the microbial mat of Salt Lake 48 (Novosibirsk region, Russia).</title>
        <authorList>
            <person name="Shipova A."/>
            <person name="Rozanov A.S."/>
            <person name="Bryanskaya A.V."/>
            <person name="Peltek S.E."/>
        </authorList>
    </citation>
    <scope>NUCLEOTIDE SEQUENCE [LARGE SCALE GENOMIC DNA]</scope>
    <source>
        <strain evidence="1">SL48-SHIP-2</strain>
    </source>
</reference>
<accession>A0A540VTI6</accession>
<dbReference type="InterPro" id="IPR025500">
    <property type="entry name" value="DUF4390"/>
</dbReference>
<dbReference type="Proteomes" id="UP000315400">
    <property type="component" value="Unassembled WGS sequence"/>
</dbReference>
<evidence type="ECO:0000313" key="1">
    <source>
        <dbReference type="EMBL" id="TQF00071.1"/>
    </source>
</evidence>
<dbReference type="EMBL" id="VIFK01000025">
    <property type="protein sequence ID" value="TQF00071.1"/>
    <property type="molecule type" value="Genomic_DNA"/>
</dbReference>
<proteinExistence type="predicted"/>